<dbReference type="Proteomes" id="UP001617669">
    <property type="component" value="Unassembled WGS sequence"/>
</dbReference>
<dbReference type="RefSeq" id="WP_400878857.1">
    <property type="nucleotide sequence ID" value="NZ_JBIWXY010000001.1"/>
</dbReference>
<organism evidence="3 4">
    <name type="scientific">Methylobacillus methanolivorans</name>
    <dbReference type="NCBI Taxonomy" id="1848927"/>
    <lineage>
        <taxon>Bacteria</taxon>
        <taxon>Pseudomonadati</taxon>
        <taxon>Pseudomonadota</taxon>
        <taxon>Betaproteobacteria</taxon>
        <taxon>Nitrosomonadales</taxon>
        <taxon>Methylophilaceae</taxon>
        <taxon>Methylobacillus</taxon>
    </lineage>
</organism>
<sequence length="113" mass="12714">MTSTLTIPIDAALYAELANLKPKTLGGNIFKQAYNQFRLAVEKSKLQLPRGQLSHVLRHTFASHFMMNGGNILVLQRLLGHSTLAMTMRYAHMAPDHPQEAKKFNPLAHLCEF</sequence>
<reference evidence="3 4" key="1">
    <citation type="submission" date="2024-11" db="EMBL/GenBank/DDBJ databases">
        <authorList>
            <person name="Kaparullina E.N."/>
            <person name="Delegan Y.A."/>
            <person name="Doronina N.V."/>
        </authorList>
    </citation>
    <scope>NUCLEOTIDE SEQUENCE [LARGE SCALE GENOMIC DNA]</scope>
    <source>
        <strain evidence="3 4">7sh_L</strain>
    </source>
</reference>
<dbReference type="EMBL" id="JBIWXY010000001">
    <property type="protein sequence ID" value="MFJ5445087.1"/>
    <property type="molecule type" value="Genomic_DNA"/>
</dbReference>
<dbReference type="InterPro" id="IPR002104">
    <property type="entry name" value="Integrase_catalytic"/>
</dbReference>
<gene>
    <name evidence="3" type="ORF">ACIKP9_02480</name>
</gene>
<comment type="caution">
    <text evidence="3">The sequence shown here is derived from an EMBL/GenBank/DDBJ whole genome shotgun (WGS) entry which is preliminary data.</text>
</comment>
<proteinExistence type="predicted"/>
<evidence type="ECO:0000313" key="4">
    <source>
        <dbReference type="Proteomes" id="UP001617669"/>
    </source>
</evidence>
<evidence type="ECO:0000259" key="2">
    <source>
        <dbReference type="PROSITE" id="PS51898"/>
    </source>
</evidence>
<accession>A0ABW8GIS3</accession>
<dbReference type="Gene3D" id="1.10.443.10">
    <property type="entry name" value="Intergrase catalytic core"/>
    <property type="match status" value="1"/>
</dbReference>
<dbReference type="PROSITE" id="PS51898">
    <property type="entry name" value="TYR_RECOMBINASE"/>
    <property type="match status" value="1"/>
</dbReference>
<evidence type="ECO:0000256" key="1">
    <source>
        <dbReference type="ARBA" id="ARBA00023172"/>
    </source>
</evidence>
<dbReference type="InterPro" id="IPR011010">
    <property type="entry name" value="DNA_brk_join_enz"/>
</dbReference>
<feature type="domain" description="Tyr recombinase" evidence="2">
    <location>
        <begin position="1"/>
        <end position="103"/>
    </location>
</feature>
<keyword evidence="1" id="KW-0233">DNA recombination</keyword>
<evidence type="ECO:0000313" key="3">
    <source>
        <dbReference type="EMBL" id="MFJ5445087.1"/>
    </source>
</evidence>
<dbReference type="SUPFAM" id="SSF56349">
    <property type="entry name" value="DNA breaking-rejoining enzymes"/>
    <property type="match status" value="1"/>
</dbReference>
<dbReference type="InterPro" id="IPR013762">
    <property type="entry name" value="Integrase-like_cat_sf"/>
</dbReference>
<keyword evidence="4" id="KW-1185">Reference proteome</keyword>
<name>A0ABW8GIS3_9PROT</name>
<dbReference type="Pfam" id="PF00589">
    <property type="entry name" value="Phage_integrase"/>
    <property type="match status" value="1"/>
</dbReference>
<protein>
    <submittedName>
        <fullName evidence="3">Tyrosine-type recombinase/integrase</fullName>
    </submittedName>
</protein>